<feature type="binding site" evidence="10">
    <location>
        <begin position="458"/>
        <end position="465"/>
    </location>
    <ligand>
        <name>GTP</name>
        <dbReference type="ChEBI" id="CHEBI:37565"/>
    </ligand>
</feature>
<feature type="compositionally biased region" description="Basic and acidic residues" evidence="13">
    <location>
        <begin position="94"/>
        <end position="104"/>
    </location>
</feature>
<dbReference type="FunCoup" id="A0A259TYB2">
    <property type="interactions" value="566"/>
</dbReference>
<dbReference type="GO" id="GO:0003924">
    <property type="term" value="F:GTPase activity"/>
    <property type="evidence" value="ECO:0007669"/>
    <property type="project" value="UniProtKB-UniRule"/>
</dbReference>
<feature type="compositionally biased region" description="Low complexity" evidence="13">
    <location>
        <begin position="203"/>
        <end position="232"/>
    </location>
</feature>
<dbReference type="FunFam" id="2.40.30.10:FF:000054">
    <property type="entry name" value="Translation initiation factor IF-2"/>
    <property type="match status" value="1"/>
</dbReference>
<dbReference type="InterPro" id="IPR000795">
    <property type="entry name" value="T_Tr_GTP-bd_dom"/>
</dbReference>
<feature type="binding site" evidence="10">
    <location>
        <begin position="559"/>
        <end position="562"/>
    </location>
    <ligand>
        <name>GTP</name>
        <dbReference type="ChEBI" id="CHEBI:37565"/>
    </ligand>
</feature>
<dbReference type="SUPFAM" id="SSF52156">
    <property type="entry name" value="Initiation factor IF2/eIF5b, domain 3"/>
    <property type="match status" value="1"/>
</dbReference>
<sequence>MPTTRRARSNKPKSVRLFKALREMNVAAETVVEHLREKGFELDAKLQAGDPNAKLEPAMYDALIEAYSDDVDAKARVRDRREQIAAAQEAAEDEPQRVSTRDPEPEPEPEPIPEPEPEPVAPAEPVIETAPAEEPVAPAEPVIETEPVGEAPAPEPTPEPVVEAAPEPTPEPEAATPEPEAVAETPEADAVAPEAPQAEEVEAAAPEATAAEDAPADAVAPEAAAPEAAATPEETENLSVDEPTPASDSGGVVRADRYALTGTKVLGKIDLSGLDSGRKRKRKSSKADDAPAAPASGGTDDSKRSRKKGRKGRPSVDKAEVEKNVAKTVAATTGRGGSKRVRQKRRRARRDERAAQREMLEQLREEQSQILRVMEFINTGDLAEAMNVNVAEVISKGFAMGMMFSINQRLDADQITLLADEFDFEVEFMNEDEEVLDIIEEDEPEDLKPRSAVVTIMGHVDHGKTSLLDYIRTENVVAGEAGGITQHIGAYEVTLENGREMTFLDTPGHEAFTAMRARGAQVTDLVILVVAADDRVMPQTIEAINHAQAAEVPIIVAINKIDREQANPDKIMSELAEQGVQVEQYGGKIQCELVSALKGTNVDSLLEKVLIESDLMELQANPDRNAVGTVIEAQLDKGRGVVATILVQNGTLKVGDVFVGGMTSGRVRAMFDERDQRVQEAGPSTPVQVLGFNDAPEVGDRLVVLDDEREAREIASKRVQLQREQTMHQRRHVTLADLSRRMAMGEINMLNLVVKADVGGSAEALSDALLKLSNDEVAVDIVHAGVGAISESDVMLAAASNAIIIGFQVRPGTGVRTIAENEEIDIRTYSVIYDAIEEVRAALEGLLSPESKETITSTVEVRETFRVPKAGTIAGCYVVEGKISRNDKVRLLRDGVVVYTGVLDSLRRFKDDVSEVARGFECGLSIRNFNDIKVGDTVESFVVTEEKRTLEV</sequence>
<dbReference type="CDD" id="cd01887">
    <property type="entry name" value="IF2_eIF5B"/>
    <property type="match status" value="1"/>
</dbReference>
<feature type="compositionally biased region" description="Basic residues" evidence="13">
    <location>
        <begin position="337"/>
        <end position="348"/>
    </location>
</feature>
<dbReference type="SUPFAM" id="SSF52540">
    <property type="entry name" value="P-loop containing nucleoside triphosphate hydrolases"/>
    <property type="match status" value="1"/>
</dbReference>
<evidence type="ECO:0000256" key="1">
    <source>
        <dbReference type="ARBA" id="ARBA00004496"/>
    </source>
</evidence>
<feature type="compositionally biased region" description="Low complexity" evidence="13">
    <location>
        <begin position="123"/>
        <end position="152"/>
    </location>
</feature>
<feature type="compositionally biased region" description="Acidic residues" evidence="13">
    <location>
        <begin position="105"/>
        <end position="117"/>
    </location>
</feature>
<feature type="region of interest" description="Disordered" evidence="13">
    <location>
        <begin position="78"/>
        <end position="356"/>
    </location>
</feature>
<dbReference type="PROSITE" id="PS01176">
    <property type="entry name" value="IF2"/>
    <property type="match status" value="1"/>
</dbReference>
<dbReference type="AlphaFoldDB" id="A0A259TYB2"/>
<feature type="compositionally biased region" description="Basic residues" evidence="13">
    <location>
        <begin position="304"/>
        <end position="313"/>
    </location>
</feature>
<reference evidence="15 16" key="1">
    <citation type="submission" date="2016-11" db="EMBL/GenBank/DDBJ databases">
        <title>Study of marine rhodopsin-containing bacteria.</title>
        <authorList>
            <person name="Yoshizawa S."/>
            <person name="Kumagai Y."/>
            <person name="Kogure K."/>
        </authorList>
    </citation>
    <scope>NUCLEOTIDE SEQUENCE [LARGE SCALE GENOMIC DNA]</scope>
    <source>
        <strain evidence="15 16">SG-29</strain>
    </source>
</reference>
<comment type="caution">
    <text evidence="10">Lacks conserved residue(s) required for the propagation of feature annotation.</text>
</comment>
<dbReference type="GO" id="GO:0005525">
    <property type="term" value="F:GTP binding"/>
    <property type="evidence" value="ECO:0007669"/>
    <property type="project" value="UniProtKB-KW"/>
</dbReference>
<dbReference type="RefSeq" id="WP_094546952.1">
    <property type="nucleotide sequence ID" value="NZ_MQWB01000001.1"/>
</dbReference>
<evidence type="ECO:0000259" key="14">
    <source>
        <dbReference type="PROSITE" id="PS51722"/>
    </source>
</evidence>
<evidence type="ECO:0000256" key="13">
    <source>
        <dbReference type="SAM" id="MobiDB-lite"/>
    </source>
</evidence>
<dbReference type="CDD" id="cd03692">
    <property type="entry name" value="mtIF2_IVc"/>
    <property type="match status" value="1"/>
</dbReference>
<dbReference type="Pfam" id="PF04760">
    <property type="entry name" value="IF2_N"/>
    <property type="match status" value="1"/>
</dbReference>
<gene>
    <name evidence="10" type="primary">infB</name>
    <name evidence="15" type="ORF">BSZ36_05975</name>
</gene>
<evidence type="ECO:0000256" key="2">
    <source>
        <dbReference type="ARBA" id="ARBA00007733"/>
    </source>
</evidence>
<dbReference type="InterPro" id="IPR053905">
    <property type="entry name" value="EF-G-like_DII"/>
</dbReference>
<evidence type="ECO:0000313" key="16">
    <source>
        <dbReference type="Proteomes" id="UP000216446"/>
    </source>
</evidence>
<dbReference type="InParanoid" id="A0A259TYB2"/>
<evidence type="ECO:0000256" key="9">
    <source>
        <dbReference type="ARBA" id="ARBA00025162"/>
    </source>
</evidence>
<feature type="compositionally biased region" description="Basic and acidic residues" evidence="13">
    <location>
        <begin position="314"/>
        <end position="325"/>
    </location>
</feature>
<dbReference type="Pfam" id="PF22042">
    <property type="entry name" value="EF-G_D2"/>
    <property type="match status" value="1"/>
</dbReference>
<dbReference type="GO" id="GO:0003743">
    <property type="term" value="F:translation initiation factor activity"/>
    <property type="evidence" value="ECO:0007669"/>
    <property type="project" value="UniProtKB-UniRule"/>
</dbReference>
<keyword evidence="7 10" id="KW-0648">Protein biosynthesis</keyword>
<feature type="domain" description="Tr-type G" evidence="14">
    <location>
        <begin position="449"/>
        <end position="619"/>
    </location>
</feature>
<dbReference type="Pfam" id="PF00009">
    <property type="entry name" value="GTP_EFTU"/>
    <property type="match status" value="1"/>
</dbReference>
<dbReference type="CDD" id="cd03702">
    <property type="entry name" value="IF2_mtIF2_II"/>
    <property type="match status" value="1"/>
</dbReference>
<dbReference type="InterPro" id="IPR015760">
    <property type="entry name" value="TIF_IF2"/>
</dbReference>
<dbReference type="FunFam" id="3.40.50.10050:FF:000001">
    <property type="entry name" value="Translation initiation factor IF-2"/>
    <property type="match status" value="1"/>
</dbReference>
<dbReference type="InterPro" id="IPR005225">
    <property type="entry name" value="Small_GTP-bd"/>
</dbReference>
<name>A0A259TYB2_9BACT</name>
<keyword evidence="16" id="KW-1185">Reference proteome</keyword>
<evidence type="ECO:0000256" key="6">
    <source>
        <dbReference type="ARBA" id="ARBA00022741"/>
    </source>
</evidence>
<dbReference type="Gene3D" id="3.40.50.300">
    <property type="entry name" value="P-loop containing nucleotide triphosphate hydrolases"/>
    <property type="match status" value="1"/>
</dbReference>
<evidence type="ECO:0000256" key="4">
    <source>
        <dbReference type="ARBA" id="ARBA00022490"/>
    </source>
</evidence>
<dbReference type="GO" id="GO:0005737">
    <property type="term" value="C:cytoplasm"/>
    <property type="evidence" value="ECO:0007669"/>
    <property type="project" value="UniProtKB-SubCell"/>
</dbReference>
<dbReference type="InterPro" id="IPR006847">
    <property type="entry name" value="IF2_N"/>
</dbReference>
<dbReference type="NCBIfam" id="TIGR00487">
    <property type="entry name" value="IF-2"/>
    <property type="match status" value="1"/>
</dbReference>
<evidence type="ECO:0000256" key="5">
    <source>
        <dbReference type="ARBA" id="ARBA00022540"/>
    </source>
</evidence>
<evidence type="ECO:0000256" key="11">
    <source>
        <dbReference type="RuleBase" id="RU000644"/>
    </source>
</evidence>
<comment type="caution">
    <text evidence="15">The sequence shown here is derived from an EMBL/GenBank/DDBJ whole genome shotgun (WGS) entry which is preliminary data.</text>
</comment>
<evidence type="ECO:0000256" key="7">
    <source>
        <dbReference type="ARBA" id="ARBA00022917"/>
    </source>
</evidence>
<feature type="compositionally biased region" description="Low complexity" evidence="13">
    <location>
        <begin position="160"/>
        <end position="196"/>
    </location>
</feature>
<dbReference type="InterPro" id="IPR044145">
    <property type="entry name" value="IF2_II"/>
</dbReference>
<keyword evidence="4 10" id="KW-0963">Cytoplasm</keyword>
<dbReference type="OrthoDB" id="9811804at2"/>
<dbReference type="FunFam" id="2.40.30.10:FF:000008">
    <property type="entry name" value="Translation initiation factor IF-2"/>
    <property type="match status" value="1"/>
</dbReference>
<dbReference type="InterPro" id="IPR027417">
    <property type="entry name" value="P-loop_NTPase"/>
</dbReference>
<dbReference type="Pfam" id="PF03144">
    <property type="entry name" value="GTP_EFTU_D2"/>
    <property type="match status" value="1"/>
</dbReference>
<feature type="binding site" evidence="10">
    <location>
        <begin position="505"/>
        <end position="509"/>
    </location>
    <ligand>
        <name>GTP</name>
        <dbReference type="ChEBI" id="CHEBI:37565"/>
    </ligand>
</feature>
<protein>
    <recommendedName>
        <fullName evidence="3 10">Translation initiation factor IF-2</fullName>
    </recommendedName>
</protein>
<dbReference type="Proteomes" id="UP000216446">
    <property type="component" value="Unassembled WGS sequence"/>
</dbReference>
<comment type="subcellular location">
    <subcellularLocation>
        <location evidence="1 10 12">Cytoplasm</location>
    </subcellularLocation>
</comment>
<dbReference type="FunFam" id="3.40.50.300:FF:000019">
    <property type="entry name" value="Translation initiation factor IF-2"/>
    <property type="match status" value="1"/>
</dbReference>
<keyword evidence="8 10" id="KW-0342">GTP-binding</keyword>
<keyword evidence="6 10" id="KW-0547">Nucleotide-binding</keyword>
<keyword evidence="5 10" id="KW-0396">Initiation factor</keyword>
<dbReference type="InterPro" id="IPR004161">
    <property type="entry name" value="EFTu-like_2"/>
</dbReference>
<dbReference type="InterPro" id="IPR023115">
    <property type="entry name" value="TIF_IF2_dom3"/>
</dbReference>
<evidence type="ECO:0000256" key="10">
    <source>
        <dbReference type="HAMAP-Rule" id="MF_00100"/>
    </source>
</evidence>
<organism evidence="15 16">
    <name type="scientific">Rubricoccus marinus</name>
    <dbReference type="NCBI Taxonomy" id="716817"/>
    <lineage>
        <taxon>Bacteria</taxon>
        <taxon>Pseudomonadati</taxon>
        <taxon>Rhodothermota</taxon>
        <taxon>Rhodothermia</taxon>
        <taxon>Rhodothermales</taxon>
        <taxon>Rubricoccaceae</taxon>
        <taxon>Rubricoccus</taxon>
    </lineage>
</organism>
<dbReference type="Gene3D" id="2.40.30.10">
    <property type="entry name" value="Translation factors"/>
    <property type="match status" value="2"/>
</dbReference>
<dbReference type="InterPro" id="IPR036925">
    <property type="entry name" value="TIF_IF2_dom3_sf"/>
</dbReference>
<dbReference type="PROSITE" id="PS51722">
    <property type="entry name" value="G_TR_2"/>
    <property type="match status" value="1"/>
</dbReference>
<evidence type="ECO:0000256" key="3">
    <source>
        <dbReference type="ARBA" id="ARBA00020675"/>
    </source>
</evidence>
<dbReference type="HAMAP" id="MF_00100_B">
    <property type="entry name" value="IF_2_B"/>
    <property type="match status" value="1"/>
</dbReference>
<dbReference type="Gene3D" id="3.40.50.10050">
    <property type="entry name" value="Translation initiation factor IF- 2, domain 3"/>
    <property type="match status" value="1"/>
</dbReference>
<dbReference type="Pfam" id="PF11987">
    <property type="entry name" value="IF-2"/>
    <property type="match status" value="1"/>
</dbReference>
<dbReference type="EMBL" id="MQWB01000001">
    <property type="protein sequence ID" value="OZC02564.1"/>
    <property type="molecule type" value="Genomic_DNA"/>
</dbReference>
<evidence type="ECO:0000256" key="12">
    <source>
        <dbReference type="RuleBase" id="RU000645"/>
    </source>
</evidence>
<dbReference type="PANTHER" id="PTHR43381">
    <property type="entry name" value="TRANSLATION INITIATION FACTOR IF-2-RELATED"/>
    <property type="match status" value="1"/>
</dbReference>
<dbReference type="InterPro" id="IPR009000">
    <property type="entry name" value="Transl_B-barrel_sf"/>
</dbReference>
<proteinExistence type="inferred from homology"/>
<comment type="function">
    <text evidence="9 10 11">One of the essential components for the initiation of protein synthesis. Protects formylmethionyl-tRNA from spontaneous hydrolysis and promotes its binding to the 30S ribosomal subunits. Also involved in the hydrolysis of GTP during the formation of the 70S ribosomal complex.</text>
</comment>
<dbReference type="InterPro" id="IPR000178">
    <property type="entry name" value="TF_IF2_bacterial-like"/>
</dbReference>
<comment type="similarity">
    <text evidence="2 10 11">Belongs to the TRAFAC class translation factor GTPase superfamily. Classic translation factor GTPase family. IF-2 subfamily.</text>
</comment>
<dbReference type="NCBIfam" id="TIGR00231">
    <property type="entry name" value="small_GTP"/>
    <property type="match status" value="1"/>
</dbReference>
<evidence type="ECO:0000313" key="15">
    <source>
        <dbReference type="EMBL" id="OZC02564.1"/>
    </source>
</evidence>
<dbReference type="SUPFAM" id="SSF50447">
    <property type="entry name" value="Translation proteins"/>
    <property type="match status" value="2"/>
</dbReference>
<dbReference type="PANTHER" id="PTHR43381:SF5">
    <property type="entry name" value="TR-TYPE G DOMAIN-CONTAINING PROTEIN"/>
    <property type="match status" value="1"/>
</dbReference>
<accession>A0A259TYB2</accession>
<evidence type="ECO:0000256" key="8">
    <source>
        <dbReference type="ARBA" id="ARBA00023134"/>
    </source>
</evidence>